<keyword evidence="3" id="KW-0067">ATP-binding</keyword>
<sequence length="116" mass="13032">MEHVNLLGGNLLTFILFTGIAGGWLAFMTGNALAATWRPLWQAIPYAVLLGAAERFFNYALFRGDLLSFSGFLIDTALLMLIAVGSYRVTLSRKMVLQYPWHYERAGLFGWRAKGR</sequence>
<dbReference type="Pfam" id="PF21741">
    <property type="entry name" value="DUF6867"/>
    <property type="match status" value="1"/>
</dbReference>
<dbReference type="RefSeq" id="WP_076401247.1">
    <property type="nucleotide sequence ID" value="NZ_FTOA01000005.1"/>
</dbReference>
<keyword evidence="3" id="KW-0547">Nucleotide-binding</keyword>
<dbReference type="GO" id="GO:0005524">
    <property type="term" value="F:ATP binding"/>
    <property type="evidence" value="ECO:0007669"/>
    <property type="project" value="UniProtKB-KW"/>
</dbReference>
<feature type="transmembrane region" description="Helical" evidence="1">
    <location>
        <begin position="6"/>
        <end position="27"/>
    </location>
</feature>
<dbReference type="AlphaFoldDB" id="A0A1N7NT72"/>
<evidence type="ECO:0000259" key="2">
    <source>
        <dbReference type="Pfam" id="PF21741"/>
    </source>
</evidence>
<evidence type="ECO:0000313" key="3">
    <source>
        <dbReference type="EMBL" id="SIT01563.1"/>
    </source>
</evidence>
<feature type="domain" description="DUF6867" evidence="2">
    <location>
        <begin position="10"/>
        <end position="114"/>
    </location>
</feature>
<dbReference type="EMBL" id="FTOA01000005">
    <property type="protein sequence ID" value="SIT01563.1"/>
    <property type="molecule type" value="Genomic_DNA"/>
</dbReference>
<keyword evidence="1" id="KW-0472">Membrane</keyword>
<dbReference type="OrthoDB" id="9806174at2"/>
<evidence type="ECO:0000256" key="1">
    <source>
        <dbReference type="SAM" id="Phobius"/>
    </source>
</evidence>
<organism evidence="3 4">
    <name type="scientific">Insolitispirillum peregrinum</name>
    <dbReference type="NCBI Taxonomy" id="80876"/>
    <lineage>
        <taxon>Bacteria</taxon>
        <taxon>Pseudomonadati</taxon>
        <taxon>Pseudomonadota</taxon>
        <taxon>Alphaproteobacteria</taxon>
        <taxon>Rhodospirillales</taxon>
        <taxon>Novispirillaceae</taxon>
        <taxon>Insolitispirillum</taxon>
    </lineage>
</organism>
<reference evidence="3 4" key="1">
    <citation type="submission" date="2017-01" db="EMBL/GenBank/DDBJ databases">
        <authorList>
            <person name="Mah S.A."/>
            <person name="Swanson W.J."/>
            <person name="Moy G.W."/>
            <person name="Vacquier V.D."/>
        </authorList>
    </citation>
    <scope>NUCLEOTIDE SEQUENCE [LARGE SCALE GENOMIC DNA]</scope>
    <source>
        <strain evidence="3 4">DSM 11589</strain>
    </source>
</reference>
<name>A0A1N7NT72_9PROT</name>
<dbReference type="InterPro" id="IPR049201">
    <property type="entry name" value="DUF6867"/>
</dbReference>
<keyword evidence="4" id="KW-1185">Reference proteome</keyword>
<feature type="transmembrane region" description="Helical" evidence="1">
    <location>
        <begin position="66"/>
        <end position="87"/>
    </location>
</feature>
<keyword evidence="1" id="KW-1133">Transmembrane helix</keyword>
<protein>
    <submittedName>
        <fullName evidence="3">Branched-chain amino acid transport system ATP-binding protein</fullName>
    </submittedName>
</protein>
<proteinExistence type="predicted"/>
<gene>
    <name evidence="3" type="ORF">SAMN05421779_105352</name>
</gene>
<evidence type="ECO:0000313" key="4">
    <source>
        <dbReference type="Proteomes" id="UP000185678"/>
    </source>
</evidence>
<dbReference type="STRING" id="80876.SAMN05421779_105352"/>
<accession>A0A1N7NT72</accession>
<dbReference type="Proteomes" id="UP000185678">
    <property type="component" value="Unassembled WGS sequence"/>
</dbReference>
<keyword evidence="1" id="KW-0812">Transmembrane</keyword>